<accession>A0ABS4XRA4</accession>
<dbReference type="EMBL" id="JAGIOJ010000001">
    <property type="protein sequence ID" value="MBP2398870.1"/>
    <property type="molecule type" value="Genomic_DNA"/>
</dbReference>
<evidence type="ECO:0000313" key="2">
    <source>
        <dbReference type="Proteomes" id="UP001195422"/>
    </source>
</evidence>
<dbReference type="Proteomes" id="UP001195422">
    <property type="component" value="Unassembled WGS sequence"/>
</dbReference>
<proteinExistence type="predicted"/>
<protein>
    <submittedName>
        <fullName evidence="1">Uncharacterized protein</fullName>
    </submittedName>
</protein>
<organism evidence="1 2">
    <name type="scientific">Glutamicibacter protophormiae</name>
    <name type="common">Brevibacterium protophormiae</name>
    <dbReference type="NCBI Taxonomy" id="37930"/>
    <lineage>
        <taxon>Bacteria</taxon>
        <taxon>Bacillati</taxon>
        <taxon>Actinomycetota</taxon>
        <taxon>Actinomycetes</taxon>
        <taxon>Micrococcales</taxon>
        <taxon>Micrococcaceae</taxon>
        <taxon>Glutamicibacter</taxon>
    </lineage>
</organism>
<evidence type="ECO:0000313" key="1">
    <source>
        <dbReference type="EMBL" id="MBP2398870.1"/>
    </source>
</evidence>
<gene>
    <name evidence="1" type="ORF">JOF39_001951</name>
</gene>
<comment type="caution">
    <text evidence="1">The sequence shown here is derived from an EMBL/GenBank/DDBJ whole genome shotgun (WGS) entry which is preliminary data.</text>
</comment>
<keyword evidence="2" id="KW-1185">Reference proteome</keyword>
<reference evidence="1 2" key="1">
    <citation type="submission" date="2021-03" db="EMBL/GenBank/DDBJ databases">
        <title>Sequencing the genomes of 1000 actinobacteria strains.</title>
        <authorList>
            <person name="Klenk H.-P."/>
        </authorList>
    </citation>
    <scope>NUCLEOTIDE SEQUENCE [LARGE SCALE GENOMIC DNA]</scope>
    <source>
        <strain evidence="1 2">DSM 20168</strain>
    </source>
</reference>
<sequence>MGIPVPFGELAAVQHNARAWATAIVGTDGEVSAPPNPQEAAVVEPHIYSGIAAFDVWLLNIDRTDANLIWTPDVGLWAIDHEQCFNGVDPRHPNALRGVENSTHRSQVYREVTPSAELLGWWTGLIFSQGKRWVDAACDAAYQRKLASKAHIDQYRRFLHHRTLNIVFLSAHTYNLEVPDLFGQNIPGSRAD</sequence>
<name>A0ABS4XRA4_GLUPR</name>